<keyword evidence="2" id="KW-0645">Protease</keyword>
<dbReference type="InterPro" id="IPR003653">
    <property type="entry name" value="Peptidase_C48_C"/>
</dbReference>
<dbReference type="AlphaFoldDB" id="A0A8H5FPV9"/>
<dbReference type="Proteomes" id="UP000518752">
    <property type="component" value="Unassembled WGS sequence"/>
</dbReference>
<sequence length="395" mass="44959">MHPRNPKVPKALEEDYSLTTALVFGLGSDQTNIHVSTQFIELHLFTSKYRLVSVHSYASIANFAEAKPWYREAGPAPLLRGGVPSVWSYCRCNASSFLELSALIKSCQTYLPFISFASLSMATDYSQYQLFLDRQFHLPYSDGGDVKLYVDFETHSQHLRDTAAQLSASPVMNHPFTSCEHHVALPSDSRALAVVENLRLLLRCIRTKQVSLYNDWCIALDKFPAMTERMLRSLMNEAGHVSDHKWTKVAPVSYSDFATLGVGRWLNDVVINYFVQKWCSREGTTLGLSTYFAGKFLFQGNSCTTAKTGTLTLADEERVVKSCRRTMKIRGLEFWDSVFIPINENSSHWYSAYIDFRLKRIEIYDSLQGTCLANRRKPVLLRKNANLMLVRLQIV</sequence>
<dbReference type="GO" id="GO:0006508">
    <property type="term" value="P:proteolysis"/>
    <property type="evidence" value="ECO:0007669"/>
    <property type="project" value="UniProtKB-KW"/>
</dbReference>
<evidence type="ECO:0000313" key="6">
    <source>
        <dbReference type="Proteomes" id="UP000518752"/>
    </source>
</evidence>
<feature type="domain" description="Ubiquitin-like protease family profile" evidence="4">
    <location>
        <begin position="250"/>
        <end position="395"/>
    </location>
</feature>
<evidence type="ECO:0000256" key="3">
    <source>
        <dbReference type="ARBA" id="ARBA00022801"/>
    </source>
</evidence>
<dbReference type="SUPFAM" id="SSF54001">
    <property type="entry name" value="Cysteine proteinases"/>
    <property type="match status" value="1"/>
</dbReference>
<comment type="similarity">
    <text evidence="1">Belongs to the peptidase C48 family.</text>
</comment>
<dbReference type="OrthoDB" id="3071474at2759"/>
<comment type="caution">
    <text evidence="5">The sequence shown here is derived from an EMBL/GenBank/DDBJ whole genome shotgun (WGS) entry which is preliminary data.</text>
</comment>
<evidence type="ECO:0000259" key="4">
    <source>
        <dbReference type="PROSITE" id="PS50600"/>
    </source>
</evidence>
<keyword evidence="6" id="KW-1185">Reference proteome</keyword>
<proteinExistence type="inferred from homology"/>
<dbReference type="InterPro" id="IPR038765">
    <property type="entry name" value="Papain-like_cys_pep_sf"/>
</dbReference>
<dbReference type="Gene3D" id="3.40.395.10">
    <property type="entry name" value="Adenoviral Proteinase, Chain A"/>
    <property type="match status" value="1"/>
</dbReference>
<reference evidence="5 6" key="1">
    <citation type="journal article" date="2020" name="ISME J.">
        <title>Uncovering the hidden diversity of litter-decomposition mechanisms in mushroom-forming fungi.</title>
        <authorList>
            <person name="Floudas D."/>
            <person name="Bentzer J."/>
            <person name="Ahren D."/>
            <person name="Johansson T."/>
            <person name="Persson P."/>
            <person name="Tunlid A."/>
        </authorList>
    </citation>
    <scope>NUCLEOTIDE SEQUENCE [LARGE SCALE GENOMIC DNA]</scope>
    <source>
        <strain evidence="5 6">CBS 406.79</strain>
    </source>
</reference>
<evidence type="ECO:0000313" key="5">
    <source>
        <dbReference type="EMBL" id="KAF5345220.1"/>
    </source>
</evidence>
<accession>A0A8H5FPV9</accession>
<dbReference type="GO" id="GO:0008234">
    <property type="term" value="F:cysteine-type peptidase activity"/>
    <property type="evidence" value="ECO:0007669"/>
    <property type="project" value="InterPro"/>
</dbReference>
<keyword evidence="3" id="KW-0378">Hydrolase</keyword>
<dbReference type="EMBL" id="JAACJN010000383">
    <property type="protein sequence ID" value="KAF5345220.1"/>
    <property type="molecule type" value="Genomic_DNA"/>
</dbReference>
<dbReference type="GO" id="GO:0019783">
    <property type="term" value="F:ubiquitin-like protein peptidase activity"/>
    <property type="evidence" value="ECO:0007669"/>
    <property type="project" value="UniProtKB-ARBA"/>
</dbReference>
<gene>
    <name evidence="5" type="ORF">D9757_015317</name>
</gene>
<name>A0A8H5FPV9_9AGAR</name>
<dbReference type="Pfam" id="PF02902">
    <property type="entry name" value="Peptidase_C48"/>
    <property type="match status" value="1"/>
</dbReference>
<organism evidence="5 6">
    <name type="scientific">Collybiopsis confluens</name>
    <dbReference type="NCBI Taxonomy" id="2823264"/>
    <lineage>
        <taxon>Eukaryota</taxon>
        <taxon>Fungi</taxon>
        <taxon>Dikarya</taxon>
        <taxon>Basidiomycota</taxon>
        <taxon>Agaricomycotina</taxon>
        <taxon>Agaricomycetes</taxon>
        <taxon>Agaricomycetidae</taxon>
        <taxon>Agaricales</taxon>
        <taxon>Marasmiineae</taxon>
        <taxon>Omphalotaceae</taxon>
        <taxon>Collybiopsis</taxon>
    </lineage>
</organism>
<protein>
    <recommendedName>
        <fullName evidence="4">Ubiquitin-like protease family profile domain-containing protein</fullName>
    </recommendedName>
</protein>
<evidence type="ECO:0000256" key="1">
    <source>
        <dbReference type="ARBA" id="ARBA00005234"/>
    </source>
</evidence>
<evidence type="ECO:0000256" key="2">
    <source>
        <dbReference type="ARBA" id="ARBA00022670"/>
    </source>
</evidence>
<dbReference type="PROSITE" id="PS50600">
    <property type="entry name" value="ULP_PROTEASE"/>
    <property type="match status" value="1"/>
</dbReference>